<dbReference type="InterPro" id="IPR027417">
    <property type="entry name" value="P-loop_NTPase"/>
</dbReference>
<dbReference type="PANTHER" id="PTHR43718">
    <property type="entry name" value="LON PROTEASE"/>
    <property type="match status" value="1"/>
</dbReference>
<dbReference type="eggNOG" id="KOG2004">
    <property type="taxonomic scope" value="Eukaryota"/>
</dbReference>
<dbReference type="OMA" id="PLRHKCV"/>
<comment type="similarity">
    <text evidence="6">Belongs to the peptidase S16 family.</text>
</comment>
<dbReference type="GO" id="GO:0005524">
    <property type="term" value="F:ATP binding"/>
    <property type="evidence" value="ECO:0007669"/>
    <property type="project" value="UniProtKB-KW"/>
</dbReference>
<dbReference type="PRINTS" id="PR00830">
    <property type="entry name" value="ENDOLAPTASE"/>
</dbReference>
<evidence type="ECO:0000256" key="6">
    <source>
        <dbReference type="PROSITE-ProRule" id="PRU01122"/>
    </source>
</evidence>
<dbReference type="GO" id="GO:0016887">
    <property type="term" value="F:ATP hydrolysis activity"/>
    <property type="evidence" value="ECO:0007669"/>
    <property type="project" value="InterPro"/>
</dbReference>
<dbReference type="FunCoup" id="G0QVN4">
    <property type="interactions" value="124"/>
</dbReference>
<dbReference type="Pfam" id="PF22667">
    <property type="entry name" value="Lon_lid"/>
    <property type="match status" value="1"/>
</dbReference>
<dbReference type="SUPFAM" id="SSF52540">
    <property type="entry name" value="P-loop containing nucleoside triphosphate hydrolases"/>
    <property type="match status" value="1"/>
</dbReference>
<keyword evidence="5" id="KW-0067">ATP-binding</keyword>
<dbReference type="GO" id="GO:0003697">
    <property type="term" value="F:single-stranded DNA binding"/>
    <property type="evidence" value="ECO:0007669"/>
    <property type="project" value="TreeGrafter"/>
</dbReference>
<protein>
    <recommendedName>
        <fullName evidence="7">Lon proteolytic domain-containing protein</fullName>
    </recommendedName>
</protein>
<keyword evidence="4 6" id="KW-0720">Serine protease</keyword>
<dbReference type="InParanoid" id="G0QVN4"/>
<evidence type="ECO:0000256" key="1">
    <source>
        <dbReference type="ARBA" id="ARBA00022670"/>
    </source>
</evidence>
<keyword evidence="3 6" id="KW-0378">Hydrolase</keyword>
<dbReference type="PANTHER" id="PTHR43718:SF2">
    <property type="entry name" value="LON PROTEASE HOMOLOG, MITOCHONDRIAL"/>
    <property type="match status" value="1"/>
</dbReference>
<sequence length="660" mass="75601">MDMVNKNFKQVDDSLMRMQFQARAKYATEFIRQFYLGEKAQFQNSSAGTYNTGENNNMGGNQKIIKGYLEKLILIEEEASREKIRLEIQRFAQMDKNSNEYSKVNTYLDEVFNVPWQKYTPPYWDINYAQQVLKEEIYGLQKVKERIIQMIAINQIRNCQLKSKGFVLLLQGPPGTGKTSIAKTIAKALKKESRFISFAGISDKSFFKGHKRTYIDSQPGIFIKELIKAQTMNPVFILDEVDKISRSNSGADPYYSLLEILNPEENGNFQDHYLDIKVDFSNVIFILTSNNLLNILQPLKNRLEIIEIPPYIEEEKIQIAQNYIFPKVLLEHGLKPDFLLYNTDFISYLIKNWCYDEPGVRGLKRLFETICRKYVVTLVEKYGEKIKKEGEIYELDEQMIKNKEIEILDLKKIKEIQDILLQYLGPPTFDNEKNQRIHQKFMPGAINILSVAGFVGEVLKLECVFFNDFSDKETKGVFTATGNIQQVLQESLKIAKINAFQYLNEEQQKSLEKNNIHVHFLNAATPKDGPSAGTAICTSIISLISGFQIPATLAMTGELGLLGDVCKIGGLQAKIIGAKSVGIDQIISPYANINDCMEFPKELLEDISIYFVKEYKQIYQIVFQNNSDGIITLKNGDFVNNIISYNANNLDKSQQQNISY</sequence>
<dbReference type="InterPro" id="IPR003593">
    <property type="entry name" value="AAA+_ATPase"/>
</dbReference>
<dbReference type="SMART" id="SM00382">
    <property type="entry name" value="AAA"/>
    <property type="match status" value="1"/>
</dbReference>
<dbReference type="GeneID" id="14906830"/>
<evidence type="ECO:0000256" key="5">
    <source>
        <dbReference type="ARBA" id="ARBA00022840"/>
    </source>
</evidence>
<feature type="domain" description="Lon proteolytic" evidence="7">
    <location>
        <begin position="440"/>
        <end position="625"/>
    </location>
</feature>
<dbReference type="Pfam" id="PF05362">
    <property type="entry name" value="Lon_C"/>
    <property type="match status" value="1"/>
</dbReference>
<dbReference type="STRING" id="857967.G0QVN4"/>
<evidence type="ECO:0000256" key="4">
    <source>
        <dbReference type="ARBA" id="ARBA00022825"/>
    </source>
</evidence>
<dbReference type="GO" id="GO:0051131">
    <property type="term" value="P:chaperone-mediated protein complex assembly"/>
    <property type="evidence" value="ECO:0007669"/>
    <property type="project" value="TreeGrafter"/>
</dbReference>
<dbReference type="InterPro" id="IPR003959">
    <property type="entry name" value="ATPase_AAA_core"/>
</dbReference>
<dbReference type="GO" id="GO:0004176">
    <property type="term" value="F:ATP-dependent peptidase activity"/>
    <property type="evidence" value="ECO:0007669"/>
    <property type="project" value="UniProtKB-UniRule"/>
</dbReference>
<feature type="active site" evidence="6">
    <location>
        <position position="574"/>
    </location>
</feature>
<keyword evidence="2" id="KW-0547">Nucleotide-binding</keyword>
<name>G0QVN4_ICHMU</name>
<dbReference type="GO" id="GO:0005759">
    <property type="term" value="C:mitochondrial matrix"/>
    <property type="evidence" value="ECO:0007669"/>
    <property type="project" value="TreeGrafter"/>
</dbReference>
<evidence type="ECO:0000256" key="2">
    <source>
        <dbReference type="ARBA" id="ARBA00022741"/>
    </source>
</evidence>
<dbReference type="Gene3D" id="3.40.50.300">
    <property type="entry name" value="P-loop containing nucleotide triphosphate hydrolases"/>
    <property type="match status" value="1"/>
</dbReference>
<dbReference type="RefSeq" id="XP_004032308.1">
    <property type="nucleotide sequence ID" value="XM_004032260.1"/>
</dbReference>
<dbReference type="InterPro" id="IPR008269">
    <property type="entry name" value="Lon_proteolytic"/>
</dbReference>
<dbReference type="OrthoDB" id="2411602at2759"/>
<dbReference type="PROSITE" id="PS51786">
    <property type="entry name" value="LON_PROTEOLYTIC"/>
    <property type="match status" value="1"/>
</dbReference>
<evidence type="ECO:0000313" key="8">
    <source>
        <dbReference type="EMBL" id="EGR30721.1"/>
    </source>
</evidence>
<dbReference type="Pfam" id="PF00004">
    <property type="entry name" value="AAA"/>
    <property type="match status" value="1"/>
</dbReference>
<evidence type="ECO:0000259" key="7">
    <source>
        <dbReference type="PROSITE" id="PS51786"/>
    </source>
</evidence>
<evidence type="ECO:0000256" key="3">
    <source>
        <dbReference type="ARBA" id="ARBA00022801"/>
    </source>
</evidence>
<proteinExistence type="inferred from homology"/>
<feature type="active site" evidence="6">
    <location>
        <position position="531"/>
    </location>
</feature>
<dbReference type="InterPro" id="IPR027065">
    <property type="entry name" value="Lon_Prtase"/>
</dbReference>
<dbReference type="EMBL" id="GL983950">
    <property type="protein sequence ID" value="EGR30721.1"/>
    <property type="molecule type" value="Genomic_DNA"/>
</dbReference>
<keyword evidence="1 6" id="KW-0645">Protease</keyword>
<keyword evidence="9" id="KW-1185">Reference proteome</keyword>
<dbReference type="InterPro" id="IPR014721">
    <property type="entry name" value="Ribsml_uS5_D2-typ_fold_subgr"/>
</dbReference>
<organism evidence="8 9">
    <name type="scientific">Ichthyophthirius multifiliis</name>
    <name type="common">White spot disease agent</name>
    <name type="synonym">Ich</name>
    <dbReference type="NCBI Taxonomy" id="5932"/>
    <lineage>
        <taxon>Eukaryota</taxon>
        <taxon>Sar</taxon>
        <taxon>Alveolata</taxon>
        <taxon>Ciliophora</taxon>
        <taxon>Intramacronucleata</taxon>
        <taxon>Oligohymenophorea</taxon>
        <taxon>Hymenostomatida</taxon>
        <taxon>Ophryoglenina</taxon>
        <taxon>Ichthyophthirius</taxon>
    </lineage>
</organism>
<dbReference type="SUPFAM" id="SSF54211">
    <property type="entry name" value="Ribosomal protein S5 domain 2-like"/>
    <property type="match status" value="1"/>
</dbReference>
<dbReference type="GO" id="GO:0007005">
    <property type="term" value="P:mitochondrion organization"/>
    <property type="evidence" value="ECO:0007669"/>
    <property type="project" value="TreeGrafter"/>
</dbReference>
<dbReference type="Gene3D" id="3.30.230.10">
    <property type="match status" value="1"/>
</dbReference>
<dbReference type="AlphaFoldDB" id="G0QVN4"/>
<gene>
    <name evidence="8" type="ORF">IMG5_124880</name>
</gene>
<dbReference type="Proteomes" id="UP000008983">
    <property type="component" value="Unassembled WGS sequence"/>
</dbReference>
<dbReference type="InterPro" id="IPR020568">
    <property type="entry name" value="Ribosomal_Su5_D2-typ_SF"/>
</dbReference>
<accession>G0QVN4</accession>
<dbReference type="GO" id="GO:0004252">
    <property type="term" value="F:serine-type endopeptidase activity"/>
    <property type="evidence" value="ECO:0007669"/>
    <property type="project" value="UniProtKB-UniRule"/>
</dbReference>
<dbReference type="InterPro" id="IPR054594">
    <property type="entry name" value="Lon_lid"/>
</dbReference>
<dbReference type="GO" id="GO:0006515">
    <property type="term" value="P:protein quality control for misfolded or incompletely synthesized proteins"/>
    <property type="evidence" value="ECO:0007669"/>
    <property type="project" value="TreeGrafter"/>
</dbReference>
<dbReference type="Gene3D" id="1.10.8.60">
    <property type="match status" value="1"/>
</dbReference>
<reference evidence="8 9" key="1">
    <citation type="submission" date="2011-07" db="EMBL/GenBank/DDBJ databases">
        <authorList>
            <person name="Coyne R."/>
            <person name="Brami D."/>
            <person name="Johnson J."/>
            <person name="Hostetler J."/>
            <person name="Hannick L."/>
            <person name="Clark T."/>
            <person name="Cassidy-Hanley D."/>
            <person name="Inman J."/>
        </authorList>
    </citation>
    <scope>NUCLEOTIDE SEQUENCE [LARGE SCALE GENOMIC DNA]</scope>
    <source>
        <strain evidence="8 9">G5</strain>
    </source>
</reference>
<evidence type="ECO:0000313" key="9">
    <source>
        <dbReference type="Proteomes" id="UP000008983"/>
    </source>
</evidence>